<dbReference type="SUPFAM" id="SSF47413">
    <property type="entry name" value="lambda repressor-like DNA-binding domains"/>
    <property type="match status" value="1"/>
</dbReference>
<gene>
    <name evidence="3" type="ORF">CBW65_10020</name>
</gene>
<keyword evidence="1" id="KW-0238">DNA-binding</keyword>
<evidence type="ECO:0000256" key="1">
    <source>
        <dbReference type="ARBA" id="ARBA00023125"/>
    </source>
</evidence>
<dbReference type="Pfam" id="PF01381">
    <property type="entry name" value="HTH_3"/>
    <property type="match status" value="1"/>
</dbReference>
<evidence type="ECO:0000313" key="3">
    <source>
        <dbReference type="EMBL" id="ARU61293.1"/>
    </source>
</evidence>
<evidence type="ECO:0000259" key="2">
    <source>
        <dbReference type="PROSITE" id="PS50943"/>
    </source>
</evidence>
<organism evidence="3 4">
    <name type="scientific">Tumebacillus avium</name>
    <dbReference type="NCBI Taxonomy" id="1903704"/>
    <lineage>
        <taxon>Bacteria</taxon>
        <taxon>Bacillati</taxon>
        <taxon>Bacillota</taxon>
        <taxon>Bacilli</taxon>
        <taxon>Bacillales</taxon>
        <taxon>Alicyclobacillaceae</taxon>
        <taxon>Tumebacillus</taxon>
    </lineage>
</organism>
<dbReference type="Proteomes" id="UP000195437">
    <property type="component" value="Chromosome"/>
</dbReference>
<dbReference type="GO" id="GO:0005829">
    <property type="term" value="C:cytosol"/>
    <property type="evidence" value="ECO:0007669"/>
    <property type="project" value="TreeGrafter"/>
</dbReference>
<dbReference type="Gene3D" id="1.10.260.40">
    <property type="entry name" value="lambda repressor-like DNA-binding domains"/>
    <property type="match status" value="1"/>
</dbReference>
<dbReference type="RefSeq" id="WP_087456672.1">
    <property type="nucleotide sequence ID" value="NZ_CP021434.1"/>
</dbReference>
<accession>A0A1Y0IPL1</accession>
<dbReference type="AlphaFoldDB" id="A0A1Y0IPL1"/>
<dbReference type="PANTHER" id="PTHR46797:SF1">
    <property type="entry name" value="METHYLPHOSPHONATE SYNTHASE"/>
    <property type="match status" value="1"/>
</dbReference>
<dbReference type="InterPro" id="IPR010982">
    <property type="entry name" value="Lambda_DNA-bd_dom_sf"/>
</dbReference>
<dbReference type="InterPro" id="IPR050807">
    <property type="entry name" value="TransReg_Diox_bact_type"/>
</dbReference>
<dbReference type="InterPro" id="IPR001387">
    <property type="entry name" value="Cro/C1-type_HTH"/>
</dbReference>
<evidence type="ECO:0000313" key="4">
    <source>
        <dbReference type="Proteomes" id="UP000195437"/>
    </source>
</evidence>
<keyword evidence="4" id="KW-1185">Reference proteome</keyword>
<dbReference type="SMART" id="SM00530">
    <property type="entry name" value="HTH_XRE"/>
    <property type="match status" value="2"/>
</dbReference>
<dbReference type="CDD" id="cd00093">
    <property type="entry name" value="HTH_XRE"/>
    <property type="match status" value="1"/>
</dbReference>
<protein>
    <recommendedName>
        <fullName evidence="2">HTH cro/C1-type domain-containing protein</fullName>
    </recommendedName>
</protein>
<proteinExistence type="predicted"/>
<name>A0A1Y0IPL1_9BACL</name>
<dbReference type="GO" id="GO:0003677">
    <property type="term" value="F:DNA binding"/>
    <property type="evidence" value="ECO:0007669"/>
    <property type="project" value="UniProtKB-KW"/>
</dbReference>
<dbReference type="PANTHER" id="PTHR46797">
    <property type="entry name" value="HTH-TYPE TRANSCRIPTIONAL REGULATOR"/>
    <property type="match status" value="1"/>
</dbReference>
<dbReference type="GO" id="GO:0003700">
    <property type="term" value="F:DNA-binding transcription factor activity"/>
    <property type="evidence" value="ECO:0007669"/>
    <property type="project" value="TreeGrafter"/>
</dbReference>
<dbReference type="EMBL" id="CP021434">
    <property type="protein sequence ID" value="ARU61293.1"/>
    <property type="molecule type" value="Genomic_DNA"/>
</dbReference>
<dbReference type="OrthoDB" id="9812960at2"/>
<dbReference type="KEGG" id="tum:CBW65_10020"/>
<reference evidence="4" key="1">
    <citation type="submission" date="2017-05" db="EMBL/GenBank/DDBJ databases">
        <authorList>
            <person name="Sung H."/>
        </authorList>
    </citation>
    <scope>NUCLEOTIDE SEQUENCE [LARGE SCALE GENOMIC DNA]</scope>
    <source>
        <strain evidence="4">AR23208</strain>
    </source>
</reference>
<feature type="domain" description="HTH cro/C1-type" evidence="2">
    <location>
        <begin position="9"/>
        <end position="66"/>
    </location>
</feature>
<dbReference type="PROSITE" id="PS50943">
    <property type="entry name" value="HTH_CROC1"/>
    <property type="match status" value="1"/>
</dbReference>
<sequence length="213" mass="23924">MEETFGEFLRARRQAKGMSIRQLALYANCSDSYLSLLERGIAGGRGPTPNFLLKLSKALRIPHEVLMRKAGHCTDHPTEVVTVPFLPLLRECLADSLEDFAERTGISLEEIQHLEESKDVSAETVMLIFDMLFCKQRAFTRGQQTLLNLVEKTFQKDSKLSPQLESLLTWFFEAQGAPAAKAEGAGLFTVLIFKKEDWCAKKARSGSCAELFF</sequence>